<dbReference type="InterPro" id="IPR031321">
    <property type="entry name" value="UCP012641"/>
</dbReference>
<evidence type="ECO:0000313" key="2">
    <source>
        <dbReference type="EMBL" id="BDI03111.1"/>
    </source>
</evidence>
<dbReference type="Pfam" id="PF15887">
    <property type="entry name" value="Peptidase_Mx"/>
    <property type="match status" value="1"/>
</dbReference>
<protein>
    <recommendedName>
        <fullName evidence="1">Zinc-ribbon domain-containing protein</fullName>
    </recommendedName>
</protein>
<dbReference type="PIRSF" id="PIRSF012641">
    <property type="entry name" value="UCP012641"/>
    <property type="match status" value="1"/>
</dbReference>
<sequence>MPASPRAQRDTTCPPLPPMDTTALLTRLGEHLARAWQTPVHPTRATRATVPASLPAWRCVCGRRIYFRNDRCLACGRALGFDPLAGAMLALAPAEPLPGEPAPTWHDARPDHAAATYLRCANATSPAACNWLVPTSERNDAGQRPLYCRACRLNRTIPDLGRAGQADAWARIEAAKRRLIAQLLALGLPVASRLPGAGGEDPQRGLAFDFLAESPGGAEVLTGHANGLITLDLEEADDAARERLRAQLHEPYRTLLGHLRHEVGHYYWDRLVAGSAWQEPFRQLFGDERADYRSALQQHYAEGPRPDWAQWHVSAYAASHPWEDWAETWAHYLHLHDTLETARRFDLDAEDIEMEIQPYGEDALTAPDPAFLAAVNAWAELTALLNELSRSMGQSDFYPFTPSAAAVRKLHFVHRVVSAAATAG</sequence>
<dbReference type="InterPro" id="IPR011201">
    <property type="entry name" value="Zinc-ribbon_6_bact"/>
</dbReference>
<feature type="domain" description="Zinc-ribbon" evidence="1">
    <location>
        <begin position="57"/>
        <end position="160"/>
    </location>
</feature>
<keyword evidence="3" id="KW-1185">Reference proteome</keyword>
<gene>
    <name evidence="2" type="ORF">CATMQ487_00810</name>
</gene>
<evidence type="ECO:0000259" key="1">
    <source>
        <dbReference type="Pfam" id="PF10005"/>
    </source>
</evidence>
<evidence type="ECO:0000313" key="3">
    <source>
        <dbReference type="Proteomes" id="UP001057498"/>
    </source>
</evidence>
<organism evidence="2 3">
    <name type="scientific">Sphaerotilus microaerophilus</name>
    <dbReference type="NCBI Taxonomy" id="2914710"/>
    <lineage>
        <taxon>Bacteria</taxon>
        <taxon>Pseudomonadati</taxon>
        <taxon>Pseudomonadota</taxon>
        <taxon>Betaproteobacteria</taxon>
        <taxon>Burkholderiales</taxon>
        <taxon>Sphaerotilaceae</taxon>
        <taxon>Sphaerotilus</taxon>
    </lineage>
</organism>
<proteinExistence type="predicted"/>
<reference evidence="2" key="1">
    <citation type="submission" date="2022-04" db="EMBL/GenBank/DDBJ databases">
        <title>Whole genome sequence of Sphaerotilus sp. FB-5.</title>
        <authorList>
            <person name="Takeda M."/>
            <person name="Narihara S."/>
            <person name="Akimoto M."/>
            <person name="Akimoto R."/>
            <person name="Nishiyashiki S."/>
            <person name="Murakami T."/>
        </authorList>
    </citation>
    <scope>NUCLEOTIDE SEQUENCE</scope>
    <source>
        <strain evidence="2">FB-5</strain>
    </source>
</reference>
<dbReference type="Pfam" id="PF10005">
    <property type="entry name" value="Zn_ribbon_DZR_6"/>
    <property type="match status" value="1"/>
</dbReference>
<dbReference type="RefSeq" id="WP_251971430.1">
    <property type="nucleotide sequence ID" value="NZ_AP025730.1"/>
</dbReference>
<dbReference type="Proteomes" id="UP001057498">
    <property type="component" value="Chromosome"/>
</dbReference>
<name>A0ABM7YG16_9BURK</name>
<accession>A0ABM7YG16</accession>
<dbReference type="EMBL" id="AP025730">
    <property type="protein sequence ID" value="BDI03111.1"/>
    <property type="molecule type" value="Genomic_DNA"/>
</dbReference>